<evidence type="ECO:0000313" key="3">
    <source>
        <dbReference type="EMBL" id="KAG2545196.1"/>
    </source>
</evidence>
<dbReference type="SUPFAM" id="SSF52047">
    <property type="entry name" value="RNI-like"/>
    <property type="match status" value="1"/>
</dbReference>
<dbReference type="Pfam" id="PF08387">
    <property type="entry name" value="FBD"/>
    <property type="match status" value="1"/>
</dbReference>
<evidence type="ECO:0000313" key="4">
    <source>
        <dbReference type="Proteomes" id="UP000823388"/>
    </source>
</evidence>
<keyword evidence="4" id="KW-1185">Reference proteome</keyword>
<dbReference type="Pfam" id="PF24758">
    <property type="entry name" value="LRR_At5g56370"/>
    <property type="match status" value="1"/>
</dbReference>
<dbReference type="InterPro" id="IPR055411">
    <property type="entry name" value="LRR_FXL15/At3g58940/PEG3-like"/>
</dbReference>
<feature type="non-terminal residue" evidence="3">
    <location>
        <position position="1"/>
    </location>
</feature>
<evidence type="ECO:0000256" key="1">
    <source>
        <dbReference type="SAM" id="MobiDB-lite"/>
    </source>
</evidence>
<dbReference type="InterPro" id="IPR006566">
    <property type="entry name" value="FBD"/>
</dbReference>
<evidence type="ECO:0000259" key="2">
    <source>
        <dbReference type="SMART" id="SM00579"/>
    </source>
</evidence>
<reference evidence="3 4" key="1">
    <citation type="submission" date="2020-05" db="EMBL/GenBank/DDBJ databases">
        <title>WGS assembly of Panicum virgatum.</title>
        <authorList>
            <person name="Lovell J.T."/>
            <person name="Jenkins J."/>
            <person name="Shu S."/>
            <person name="Juenger T.E."/>
            <person name="Schmutz J."/>
        </authorList>
    </citation>
    <scope>NUCLEOTIDE SEQUENCE [LARGE SCALE GENOMIC DNA]</scope>
    <source>
        <strain evidence="4">cv. AP13</strain>
    </source>
</reference>
<dbReference type="PANTHER" id="PTHR32141">
    <property type="match status" value="1"/>
</dbReference>
<dbReference type="EMBL" id="CM029053">
    <property type="protein sequence ID" value="KAG2545196.1"/>
    <property type="molecule type" value="Genomic_DNA"/>
</dbReference>
<organism evidence="3 4">
    <name type="scientific">Panicum virgatum</name>
    <name type="common">Blackwell switchgrass</name>
    <dbReference type="NCBI Taxonomy" id="38727"/>
    <lineage>
        <taxon>Eukaryota</taxon>
        <taxon>Viridiplantae</taxon>
        <taxon>Streptophyta</taxon>
        <taxon>Embryophyta</taxon>
        <taxon>Tracheophyta</taxon>
        <taxon>Spermatophyta</taxon>
        <taxon>Magnoliopsida</taxon>
        <taxon>Liliopsida</taxon>
        <taxon>Poales</taxon>
        <taxon>Poaceae</taxon>
        <taxon>PACMAD clade</taxon>
        <taxon>Panicoideae</taxon>
        <taxon>Panicodae</taxon>
        <taxon>Paniceae</taxon>
        <taxon>Panicinae</taxon>
        <taxon>Panicum</taxon>
        <taxon>Panicum sect. Hiantes</taxon>
    </lineage>
</organism>
<comment type="caution">
    <text evidence="3">The sequence shown here is derived from an EMBL/GenBank/DDBJ whole genome shotgun (WGS) entry which is preliminary data.</text>
</comment>
<dbReference type="Proteomes" id="UP000823388">
    <property type="component" value="Chromosome 9K"/>
</dbReference>
<dbReference type="SMART" id="SM00579">
    <property type="entry name" value="FBD"/>
    <property type="match status" value="1"/>
</dbReference>
<proteinExistence type="predicted"/>
<gene>
    <name evidence="3" type="ORF">PVAP13_9KG414198</name>
</gene>
<name>A0A8T0NDX1_PANVG</name>
<sequence length="495" mass="54903">AARRRGVPENGGHAADGHAACLLRPPRAARRRRCSPLPRRLGVEPQRSRPHQRPPRLAPPQHRLPAPRQGRRAHHRALPSLEPRLALVPLVLVDAHLLPCGDLTVPVSRALAAHPGPFRGIYLTGTPLDAHRAEVSRWLRLFAAKGVEELTLFNRAQTMAANPPLPDTLFNCSSLTRLYLGFWRFPDTAALPDTHTACFPYLLELGLCALLMEQRDIAFLIEKCPVLEKLVIVGSRHPVYLRIESRSLICVQVCSAVVPEIVISDAVSLKRLLLWEAWGPGCLANMRCRIKIGHSPNLQSLGFLVPGMHELQIGDTLIEVGGEATVPSLQILAVQVRLGASREAKKLPVLLRCFPNIDTLIVQCEKNVKDHFRGASPKLHQQFWRTTNAMKCVKVSLKELVLHGFQGTVMEMEFLKFIARHGNVLNSIVVFTSHPFKPAMIKQLESIPFASDSCSGVLLVAQFEEGTPWCYKRGFALSIRNPFDVTYCLSGPCGT</sequence>
<dbReference type="InterPro" id="IPR055302">
    <property type="entry name" value="F-box_dom-containing"/>
</dbReference>
<dbReference type="PANTHER" id="PTHR32141:SF40">
    <property type="entry name" value="OS06G0492900 PROTEIN"/>
    <property type="match status" value="1"/>
</dbReference>
<protein>
    <recommendedName>
        <fullName evidence="2">FBD domain-containing protein</fullName>
    </recommendedName>
</protein>
<dbReference type="AlphaFoldDB" id="A0A8T0NDX1"/>
<accession>A0A8T0NDX1</accession>
<feature type="region of interest" description="Disordered" evidence="1">
    <location>
        <begin position="1"/>
        <end position="74"/>
    </location>
</feature>
<feature type="domain" description="FBD" evidence="2">
    <location>
        <begin position="391"/>
        <end position="460"/>
    </location>
</feature>